<dbReference type="PANTHER" id="PTHR11559">
    <property type="entry name" value="CARBOXYLESTERASE"/>
    <property type="match status" value="1"/>
</dbReference>
<dbReference type="Pfam" id="PF00135">
    <property type="entry name" value="COesterase"/>
    <property type="match status" value="3"/>
</dbReference>
<dbReference type="InterPro" id="IPR019819">
    <property type="entry name" value="Carboxylesterase_B_CS"/>
</dbReference>
<keyword evidence="2" id="KW-0378">Hydrolase</keyword>
<dbReference type="PROSITE" id="PS00941">
    <property type="entry name" value="CARBOXYLESTERASE_B_2"/>
    <property type="match status" value="1"/>
</dbReference>
<organism evidence="5 6">
    <name type="scientific">Pinctada imbricata</name>
    <name type="common">Atlantic pearl-oyster</name>
    <name type="synonym">Pinctada martensii</name>
    <dbReference type="NCBI Taxonomy" id="66713"/>
    <lineage>
        <taxon>Eukaryota</taxon>
        <taxon>Metazoa</taxon>
        <taxon>Spiralia</taxon>
        <taxon>Lophotrochozoa</taxon>
        <taxon>Mollusca</taxon>
        <taxon>Bivalvia</taxon>
        <taxon>Autobranchia</taxon>
        <taxon>Pteriomorphia</taxon>
        <taxon>Pterioida</taxon>
        <taxon>Pterioidea</taxon>
        <taxon>Pteriidae</taxon>
        <taxon>Pinctada</taxon>
    </lineage>
</organism>
<dbReference type="InterPro" id="IPR002018">
    <property type="entry name" value="CarbesteraseB"/>
</dbReference>
<feature type="domain" description="Carboxylesterase type B" evidence="4">
    <location>
        <begin position="974"/>
        <end position="1256"/>
    </location>
</feature>
<evidence type="ECO:0000313" key="6">
    <source>
        <dbReference type="Proteomes" id="UP001186944"/>
    </source>
</evidence>
<dbReference type="Gene3D" id="3.40.50.1820">
    <property type="entry name" value="alpha/beta hydrolase"/>
    <property type="match status" value="4"/>
</dbReference>
<comment type="similarity">
    <text evidence="1">Belongs to the type-B carboxylesterase/lipase family.</text>
</comment>
<evidence type="ECO:0000313" key="5">
    <source>
        <dbReference type="EMBL" id="KAK3105784.1"/>
    </source>
</evidence>
<accession>A0AA88YIW8</accession>
<name>A0AA88YIW8_PINIB</name>
<dbReference type="EMBL" id="VSWD01000003">
    <property type="protein sequence ID" value="KAK3105784.1"/>
    <property type="molecule type" value="Genomic_DNA"/>
</dbReference>
<comment type="caution">
    <text evidence="5">The sequence shown here is derived from an EMBL/GenBank/DDBJ whole genome shotgun (WGS) entry which is preliminary data.</text>
</comment>
<sequence>MKLFLVLTILLTWEFINGYTIQTRLGIIEGTESNLPEGKIYVFKKIPFAKPPVGNLRFRKPEPYGLWNTSLDARNFGPMCQQPQTALPMSEDCLYLNIYIPREISQTTRKAVMVWVHGGSYLTGSAIQYDGTPIAMLGDVIVVTINYRLGPIGFFSTGDSASPGNYGLWDQHMAFRWIHDNIEDYGGDPNIVTIFGESAGGGSVSFQSLYPGNKDLFHRVIAQSGVATSVGLRADNRVIVSEAQSMLQRLNCSLSTNEMSIDCLRQLPAATFLPEFYIIRTNNPVIDHDFVMGYAEKVLEDETSEVYKFFTSLDYMTGSLDGDGQVVVSALLQPTIASLYNINASVGFSFQILCNYFVPILTDLLLPNGVPASLNSKICAMYKNESSIVTQSNLLVDLYTDAFFTFPAHLSADFHYMRSKRNKSTYVYLMTRVNPIQTILLPGWTYGWMDRASHAMDVVYMFGGRQAFPNTEDQDFADTLIRYTTNFAKSGNPNGNNLVYWPAYDHQKNVQILDLRVETISNILPERRKFWMESVYQDTILHQTQLGTLLGNARYLSGLGNIYEFLNIPFAKPPIGYRRFRKPEPYGSWQGTHNATQYGPSCMQAKAGLPPGLPNEDLSEDCLQLNILVPFNVSSDDRRSVMVWIHGGGYIAGQAFYNDRTSLALRGNVIVVSTNYRLGPFGFFSTNDSASPGNYGLWDQHLALKWVHDNIADFGGDPGSVTIFGESAGGGSVSFQMFYPGNQGLFQKVIAQSGVAFFLRADQSTVRQVAGYYISFHNCSASNNSESVECLRGLPAEALVEGGYFAPSIDGEFVVGYAEEVLQNRDSDVSQSNAIVDIYSDFGFTMPAFSSADFHLSGMNSKTYMFLMTRANQMQISIFPEWTFPWTDQAVHAMDLFYLFNPDDLLVALNQTEDIELGHKMQQYCNPNGHDLPFWPQYDHQRRIQVLDVQIKTETDIYPDRRKFWMDTALKEDIILQTGLGSVLGKKRFVSGLGTIYEFLNIPFAKPPIGSLRFRKPEPYGSWQGTLNATQYGPSCMQAKAGLPPGLPNEDLSEDCLQLNILVPFNVSSDDRRSVMVWIHGGGYIAGQSFNNDRTSLALRGNVIVVSINYRLGPFGFFSTNDSASPGNYGLWDQHLALKWVHDNIADFGGDPGSVTVFGGSAGGRCVSFQMFYPGNQGLFQKVITQSGVAFFLRGDQSRVRQFAGFYISYHNCSRSNNSESVECLRGLPAEALVEGGYFSPTIDGEFVIGYAEEVLQTEILTFISFTLA</sequence>
<proteinExistence type="inferred from homology"/>
<dbReference type="InterPro" id="IPR050309">
    <property type="entry name" value="Type-B_Carboxylest/Lipase"/>
</dbReference>
<dbReference type="PROSITE" id="PS00122">
    <property type="entry name" value="CARBOXYLESTERASE_B_1"/>
    <property type="match status" value="2"/>
</dbReference>
<keyword evidence="6" id="KW-1185">Reference proteome</keyword>
<dbReference type="AlphaFoldDB" id="A0AA88YIW8"/>
<evidence type="ECO:0000256" key="2">
    <source>
        <dbReference type="ARBA" id="ARBA00022801"/>
    </source>
</evidence>
<reference evidence="5" key="1">
    <citation type="submission" date="2019-08" db="EMBL/GenBank/DDBJ databases">
        <title>The improved chromosome-level genome for the pearl oyster Pinctada fucata martensii using PacBio sequencing and Hi-C.</title>
        <authorList>
            <person name="Zheng Z."/>
        </authorList>
    </citation>
    <scope>NUCLEOTIDE SEQUENCE</scope>
    <source>
        <strain evidence="5">ZZ-2019</strain>
        <tissue evidence="5">Adductor muscle</tissue>
    </source>
</reference>
<feature type="domain" description="Carboxylesterase type B" evidence="4">
    <location>
        <begin position="543"/>
        <end position="824"/>
    </location>
</feature>
<feature type="signal peptide" evidence="3">
    <location>
        <begin position="1"/>
        <end position="18"/>
    </location>
</feature>
<dbReference type="InterPro" id="IPR029058">
    <property type="entry name" value="AB_hydrolase_fold"/>
</dbReference>
<gene>
    <name evidence="5" type="ORF">FSP39_005692</name>
</gene>
<feature type="domain" description="Carboxylesterase type B" evidence="4">
    <location>
        <begin position="20"/>
        <end position="519"/>
    </location>
</feature>
<feature type="chain" id="PRO_5041690482" description="Carboxylesterase type B domain-containing protein" evidence="3">
    <location>
        <begin position="19"/>
        <end position="1269"/>
    </location>
</feature>
<dbReference type="Proteomes" id="UP001186944">
    <property type="component" value="Unassembled WGS sequence"/>
</dbReference>
<dbReference type="GO" id="GO:0016787">
    <property type="term" value="F:hydrolase activity"/>
    <property type="evidence" value="ECO:0007669"/>
    <property type="project" value="UniProtKB-KW"/>
</dbReference>
<evidence type="ECO:0000256" key="3">
    <source>
        <dbReference type="SAM" id="SignalP"/>
    </source>
</evidence>
<dbReference type="InterPro" id="IPR019826">
    <property type="entry name" value="Carboxylesterase_B_AS"/>
</dbReference>
<keyword evidence="3" id="KW-0732">Signal</keyword>
<evidence type="ECO:0000256" key="1">
    <source>
        <dbReference type="ARBA" id="ARBA00005964"/>
    </source>
</evidence>
<dbReference type="SUPFAM" id="SSF53474">
    <property type="entry name" value="alpha/beta-Hydrolases"/>
    <property type="match status" value="3"/>
</dbReference>
<evidence type="ECO:0000259" key="4">
    <source>
        <dbReference type="Pfam" id="PF00135"/>
    </source>
</evidence>
<protein>
    <recommendedName>
        <fullName evidence="4">Carboxylesterase type B domain-containing protein</fullName>
    </recommendedName>
</protein>